<sequence>MQSTSIQDFQQQQQEKISKIRRPGIVANFIYKVVELATYTSDFATDAINILTGNTLNTGGHSTRQNYGYDDIDDDDDDENVYDHKKKDVSTWDENTIPCLSWLCTSQIIFKMSNNFNNTSNNNVDDDKDIILKRLNSEAALNSKVEVTELEMILAEEKNSDNKTLLSKTLKLSKNIVLSREELTNNFMEKFIASFEGFNRNIQDKITERFLKNFLSPASAATTHSHVSRVRR</sequence>
<reference evidence="1" key="1">
    <citation type="submission" date="2013-07" db="EMBL/GenBank/DDBJ databases">
        <title>The genome of an arbuscular mycorrhizal fungus provides insights into the evolution of the oldest plant symbiosis.</title>
        <authorList>
            <consortium name="DOE Joint Genome Institute"/>
            <person name="Tisserant E."/>
            <person name="Malbreil M."/>
            <person name="Kuo A."/>
            <person name="Kohler A."/>
            <person name="Symeonidi A."/>
            <person name="Balestrini R."/>
            <person name="Charron P."/>
            <person name="Duensing N."/>
            <person name="Frei-dit-Frey N."/>
            <person name="Gianinazzi-Pearson V."/>
            <person name="Gilbert B."/>
            <person name="Handa Y."/>
            <person name="Hijri M."/>
            <person name="Kaul R."/>
            <person name="Kawaguchi M."/>
            <person name="Krajinski F."/>
            <person name="Lammers P."/>
            <person name="Lapierre D."/>
            <person name="Masclaux F.G."/>
            <person name="Murat C."/>
            <person name="Morin E."/>
            <person name="Ndikumana S."/>
            <person name="Pagni M."/>
            <person name="Petitpierre D."/>
            <person name="Requena N."/>
            <person name="Rosikiewicz P."/>
            <person name="Riley R."/>
            <person name="Saito K."/>
            <person name="San Clemente H."/>
            <person name="Shapiro H."/>
            <person name="van Tuinen D."/>
            <person name="Becard G."/>
            <person name="Bonfante P."/>
            <person name="Paszkowski U."/>
            <person name="Shachar-Hill Y."/>
            <person name="Young J.P."/>
            <person name="Sanders I.R."/>
            <person name="Henrissat B."/>
            <person name="Rensing S.A."/>
            <person name="Grigoriev I.V."/>
            <person name="Corradi N."/>
            <person name="Roux C."/>
            <person name="Martin F."/>
        </authorList>
    </citation>
    <scope>NUCLEOTIDE SEQUENCE</scope>
    <source>
        <strain evidence="1">DAOM 197198</strain>
    </source>
</reference>
<protein>
    <submittedName>
        <fullName evidence="1">Uncharacterized protein</fullName>
    </submittedName>
</protein>
<dbReference type="AlphaFoldDB" id="U9TCF6"/>
<evidence type="ECO:0000313" key="1">
    <source>
        <dbReference type="EMBL" id="ESA05874.1"/>
    </source>
</evidence>
<proteinExistence type="predicted"/>
<accession>U9TCF6</accession>
<organism evidence="1">
    <name type="scientific">Rhizophagus irregularis (strain DAOM 181602 / DAOM 197198 / MUCL 43194)</name>
    <name type="common">Arbuscular mycorrhizal fungus</name>
    <name type="synonym">Glomus intraradices</name>
    <dbReference type="NCBI Taxonomy" id="747089"/>
    <lineage>
        <taxon>Eukaryota</taxon>
        <taxon>Fungi</taxon>
        <taxon>Fungi incertae sedis</taxon>
        <taxon>Mucoromycota</taxon>
        <taxon>Glomeromycotina</taxon>
        <taxon>Glomeromycetes</taxon>
        <taxon>Glomerales</taxon>
        <taxon>Glomeraceae</taxon>
        <taxon>Rhizophagus</taxon>
    </lineage>
</organism>
<name>U9TCF6_RHIID</name>
<gene>
    <name evidence="1" type="ORF">GLOINDRAFT_34937</name>
</gene>
<dbReference type="EMBL" id="KI292402">
    <property type="protein sequence ID" value="ESA05874.1"/>
    <property type="molecule type" value="Genomic_DNA"/>
</dbReference>
<dbReference type="VEuPathDB" id="FungiDB:RhiirFUN_021979"/>
<dbReference type="VEuPathDB" id="FungiDB:RhiirFUN_008793"/>
<dbReference type="HOGENOM" id="CLU_1195418_0_0_1"/>